<evidence type="ECO:0000313" key="2">
    <source>
        <dbReference type="EMBL" id="PMD16814.1"/>
    </source>
</evidence>
<evidence type="ECO:0000313" key="3">
    <source>
        <dbReference type="Proteomes" id="UP000235672"/>
    </source>
</evidence>
<gene>
    <name evidence="2" type="ORF">NA56DRAFT_752791</name>
</gene>
<name>A0A2J6PS24_9HELO</name>
<dbReference type="Proteomes" id="UP000235672">
    <property type="component" value="Unassembled WGS sequence"/>
</dbReference>
<keyword evidence="1" id="KW-0472">Membrane</keyword>
<organism evidence="2 3">
    <name type="scientific">Hyaloscypha hepaticicola</name>
    <dbReference type="NCBI Taxonomy" id="2082293"/>
    <lineage>
        <taxon>Eukaryota</taxon>
        <taxon>Fungi</taxon>
        <taxon>Dikarya</taxon>
        <taxon>Ascomycota</taxon>
        <taxon>Pezizomycotina</taxon>
        <taxon>Leotiomycetes</taxon>
        <taxon>Helotiales</taxon>
        <taxon>Hyaloscyphaceae</taxon>
        <taxon>Hyaloscypha</taxon>
    </lineage>
</organism>
<dbReference type="EMBL" id="KZ613503">
    <property type="protein sequence ID" value="PMD16814.1"/>
    <property type="molecule type" value="Genomic_DNA"/>
</dbReference>
<proteinExistence type="predicted"/>
<dbReference type="AlphaFoldDB" id="A0A2J6PS24"/>
<feature type="transmembrane region" description="Helical" evidence="1">
    <location>
        <begin position="103"/>
        <end position="124"/>
    </location>
</feature>
<evidence type="ECO:0000256" key="1">
    <source>
        <dbReference type="SAM" id="Phobius"/>
    </source>
</evidence>
<keyword evidence="3" id="KW-1185">Reference proteome</keyword>
<protein>
    <submittedName>
        <fullName evidence="2">Uncharacterized protein</fullName>
    </submittedName>
</protein>
<sequence length="142" mass="15986">MASGRSEYTRPSLGRVPLGIWATRTSAPYEMAKWMVYSLAFLQAQNIACIQDGLDPTMKMLAALMAKVPDLRGLDTQFQQSKEVRRCKRDWVEERAQHRVRGAIYAGSLFFVSYFPTSCLTIVLDSTPQSCCSTTLDCFVDD</sequence>
<keyword evidence="1" id="KW-0812">Transmembrane</keyword>
<keyword evidence="1" id="KW-1133">Transmembrane helix</keyword>
<accession>A0A2J6PS24</accession>
<reference evidence="2 3" key="1">
    <citation type="submission" date="2016-05" db="EMBL/GenBank/DDBJ databases">
        <title>A degradative enzymes factory behind the ericoid mycorrhizal symbiosis.</title>
        <authorList>
            <consortium name="DOE Joint Genome Institute"/>
            <person name="Martino E."/>
            <person name="Morin E."/>
            <person name="Grelet G."/>
            <person name="Kuo A."/>
            <person name="Kohler A."/>
            <person name="Daghino S."/>
            <person name="Barry K."/>
            <person name="Choi C."/>
            <person name="Cichocki N."/>
            <person name="Clum A."/>
            <person name="Copeland A."/>
            <person name="Hainaut M."/>
            <person name="Haridas S."/>
            <person name="Labutti K."/>
            <person name="Lindquist E."/>
            <person name="Lipzen A."/>
            <person name="Khouja H.-R."/>
            <person name="Murat C."/>
            <person name="Ohm R."/>
            <person name="Olson A."/>
            <person name="Spatafora J."/>
            <person name="Veneault-Fourrey C."/>
            <person name="Henrissat B."/>
            <person name="Grigoriev I."/>
            <person name="Martin F."/>
            <person name="Perotto S."/>
        </authorList>
    </citation>
    <scope>NUCLEOTIDE SEQUENCE [LARGE SCALE GENOMIC DNA]</scope>
    <source>
        <strain evidence="2 3">UAMH 7357</strain>
    </source>
</reference>